<evidence type="ECO:0000313" key="3">
    <source>
        <dbReference type="Proteomes" id="UP001164748"/>
    </source>
</evidence>
<dbReference type="RefSeq" id="WP_269578551.1">
    <property type="nucleotide sequence ID" value="NZ_CP114588.1"/>
</dbReference>
<evidence type="ECO:0000256" key="1">
    <source>
        <dbReference type="SAM" id="Phobius"/>
    </source>
</evidence>
<keyword evidence="1" id="KW-1133">Transmembrane helix</keyword>
<evidence type="ECO:0008006" key="4">
    <source>
        <dbReference type="Google" id="ProtNLM"/>
    </source>
</evidence>
<name>A0AA47KJH2_9GAMM</name>
<dbReference type="AlphaFoldDB" id="A0AA47KJH2"/>
<evidence type="ECO:0000313" key="2">
    <source>
        <dbReference type="EMBL" id="WBA07993.1"/>
    </source>
</evidence>
<keyword evidence="1" id="KW-0812">Transmembrane</keyword>
<organism evidence="2 3">
    <name type="scientific">Salinivibrio kushneri</name>
    <dbReference type="NCBI Taxonomy" id="1908198"/>
    <lineage>
        <taxon>Bacteria</taxon>
        <taxon>Pseudomonadati</taxon>
        <taxon>Pseudomonadota</taxon>
        <taxon>Gammaproteobacteria</taxon>
        <taxon>Vibrionales</taxon>
        <taxon>Vibrionaceae</taxon>
        <taxon>Salinivibrio</taxon>
    </lineage>
</organism>
<sequence>MQRYTRRSKAGWALAIALWVLAVCALQNQLSWQSGVQAACQAVNIGDSEGAKSALGKKCSLSEQLMHPSVLALDWLPSPLWWLIVLLAVMAMVSISITLPTHDPPTYRRRHLCFCVFRE</sequence>
<dbReference type="Proteomes" id="UP001164748">
    <property type="component" value="Chromosome"/>
</dbReference>
<gene>
    <name evidence="2" type="ORF">N8M53_09155</name>
</gene>
<proteinExistence type="predicted"/>
<feature type="transmembrane region" description="Helical" evidence="1">
    <location>
        <begin position="80"/>
        <end position="100"/>
    </location>
</feature>
<keyword evidence="1" id="KW-0472">Membrane</keyword>
<protein>
    <recommendedName>
        <fullName evidence="4">Copper resistance protein</fullName>
    </recommendedName>
</protein>
<dbReference type="EMBL" id="CP114588">
    <property type="protein sequence ID" value="WBA07993.1"/>
    <property type="molecule type" value="Genomic_DNA"/>
</dbReference>
<reference evidence="2" key="1">
    <citation type="submission" date="2022-09" db="EMBL/GenBank/DDBJ databases">
        <authorList>
            <person name="Li Z.-J."/>
        </authorList>
    </citation>
    <scope>NUCLEOTIDE SEQUENCE</scope>
    <source>
        <strain evidence="2">TGB11</strain>
    </source>
</reference>
<accession>A0AA47KJH2</accession>